<feature type="compositionally biased region" description="Acidic residues" evidence="1">
    <location>
        <begin position="41"/>
        <end position="54"/>
    </location>
</feature>
<dbReference type="eggNOG" id="ENOG502SZF6">
    <property type="taxonomic scope" value="Eukaryota"/>
</dbReference>
<name>A0A0D2UFW8_CAPO3</name>
<feature type="compositionally biased region" description="Low complexity" evidence="1">
    <location>
        <begin position="55"/>
        <end position="76"/>
    </location>
</feature>
<evidence type="ECO:0000256" key="2">
    <source>
        <dbReference type="SAM" id="Phobius"/>
    </source>
</evidence>
<feature type="region of interest" description="Disordered" evidence="1">
    <location>
        <begin position="1"/>
        <end position="84"/>
    </location>
</feature>
<dbReference type="RefSeq" id="XP_004347465.1">
    <property type="nucleotide sequence ID" value="XM_004347415.2"/>
</dbReference>
<feature type="compositionally biased region" description="Low complexity" evidence="1">
    <location>
        <begin position="144"/>
        <end position="156"/>
    </location>
</feature>
<sequence length="686" mass="74123">MPDRLSPKLSSLSSSSTTPPFFPSRGAANGVDKRPILSLQPDDEEDDEQDDDAQNSDQTTTTTTHVAQIPFDTPTTISPPPPRLPLLPDHVVIPITHSTPSFTPSSFGGPMDSALMRSMSQVSAADQATFNMATMDTRRLTTGQSQSIHKQQQQQQPAAARSDLKQGGWRGERGDVNDDGDHDDDDDPEHHRRAPPRHSAANGQSERGYDLQQESDNEQDKDNPWSGARPRPQRKCSRINLALTVAGAALLCAGLALGLGVLLKSPTDPDGTMQRVGVASSALTASAQPTETGNPSVPQDPTLAINALFRQQYAAVKKSVLVLDRSPVILVNGAYLTCMQHGQLGDAGAQRKVYCQTPLYHLLKRVAHVPLAIYTTFIGEVFQDALSSSAIAAANTMLSLIARTNQALAQNSSDAAFPGYANLTATQQARQAELLATSQIVLQAALANNRIGPDELESFAAGVSAALSLNVHDAAYETLNAIHAAVLQCQTEFGISPADWANARGIVNGPHMPKRDNLVYQYLRAALSDSSTVEEDHDDSDSSAPHNASTPRVFYATNMATDAAMMDLIATHDLDFDLGGSFFGNPEVMHRDILANATEEYLAQLVASGELPLTASKAKRDLSAKQHTRRDRVAQVEPPAVEGDMKHLSLVQRLLLERRKRDEPGMAERIKNLFRPRSRGSCPFHP</sequence>
<keyword evidence="2" id="KW-0472">Membrane</keyword>
<gene>
    <name evidence="3" type="ORF">CAOG_004718</name>
</gene>
<protein>
    <submittedName>
        <fullName evidence="3">Uncharacterized protein</fullName>
    </submittedName>
</protein>
<organism evidence="3 4">
    <name type="scientific">Capsaspora owczarzaki (strain ATCC 30864)</name>
    <dbReference type="NCBI Taxonomy" id="595528"/>
    <lineage>
        <taxon>Eukaryota</taxon>
        <taxon>Filasterea</taxon>
        <taxon>Capsaspora</taxon>
    </lineage>
</organism>
<dbReference type="PhylomeDB" id="A0A0D2UFW8"/>
<feature type="compositionally biased region" description="Low complexity" evidence="1">
    <location>
        <begin position="7"/>
        <end position="19"/>
    </location>
</feature>
<evidence type="ECO:0000256" key="1">
    <source>
        <dbReference type="SAM" id="MobiDB-lite"/>
    </source>
</evidence>
<feature type="transmembrane region" description="Helical" evidence="2">
    <location>
        <begin position="239"/>
        <end position="263"/>
    </location>
</feature>
<keyword evidence="4" id="KW-1185">Reference proteome</keyword>
<evidence type="ECO:0000313" key="4">
    <source>
        <dbReference type="Proteomes" id="UP000008743"/>
    </source>
</evidence>
<feature type="compositionally biased region" description="Acidic residues" evidence="1">
    <location>
        <begin position="177"/>
        <end position="187"/>
    </location>
</feature>
<dbReference type="InParanoid" id="A0A0D2UFW8"/>
<reference evidence="4" key="1">
    <citation type="submission" date="2011-02" db="EMBL/GenBank/DDBJ databases">
        <title>The Genome Sequence of Capsaspora owczarzaki ATCC 30864.</title>
        <authorList>
            <person name="Russ C."/>
            <person name="Cuomo C."/>
            <person name="Burger G."/>
            <person name="Gray M.W."/>
            <person name="Holland P.W.H."/>
            <person name="King N."/>
            <person name="Lang F.B.F."/>
            <person name="Roger A.J."/>
            <person name="Ruiz-Trillo I."/>
            <person name="Young S.K."/>
            <person name="Zeng Q."/>
            <person name="Gargeya S."/>
            <person name="Alvarado L."/>
            <person name="Berlin A."/>
            <person name="Chapman S.B."/>
            <person name="Chen Z."/>
            <person name="Freedman E."/>
            <person name="Gellesch M."/>
            <person name="Goldberg J."/>
            <person name="Griggs A."/>
            <person name="Gujja S."/>
            <person name="Heilman E."/>
            <person name="Heiman D."/>
            <person name="Howarth C."/>
            <person name="Mehta T."/>
            <person name="Neiman D."/>
            <person name="Pearson M."/>
            <person name="Roberts A."/>
            <person name="Saif S."/>
            <person name="Shea T."/>
            <person name="Shenoy N."/>
            <person name="Sisk P."/>
            <person name="Stolte C."/>
            <person name="Sykes S."/>
            <person name="White J."/>
            <person name="Yandava C."/>
            <person name="Haas B."/>
            <person name="Nusbaum C."/>
            <person name="Birren B."/>
        </authorList>
    </citation>
    <scope>NUCLEOTIDE SEQUENCE</scope>
    <source>
        <strain evidence="4">ATCC 30864</strain>
    </source>
</reference>
<feature type="region of interest" description="Disordered" evidence="1">
    <location>
        <begin position="620"/>
        <end position="639"/>
    </location>
</feature>
<accession>A0A0D2UFW8</accession>
<feature type="region of interest" description="Disordered" evidence="1">
    <location>
        <begin position="139"/>
        <end position="233"/>
    </location>
</feature>
<evidence type="ECO:0000313" key="3">
    <source>
        <dbReference type="EMBL" id="KJE94016.1"/>
    </source>
</evidence>
<dbReference type="EMBL" id="KE346366">
    <property type="protein sequence ID" value="KJE94016.1"/>
    <property type="molecule type" value="Genomic_DNA"/>
</dbReference>
<proteinExistence type="predicted"/>
<keyword evidence="2" id="KW-1133">Transmembrane helix</keyword>
<dbReference type="AlphaFoldDB" id="A0A0D2UFW8"/>
<keyword evidence="2" id="KW-0812">Transmembrane</keyword>
<dbReference type="Proteomes" id="UP000008743">
    <property type="component" value="Unassembled WGS sequence"/>
</dbReference>
<dbReference type="OrthoDB" id="2110994at2759"/>